<keyword evidence="2" id="KW-1185">Reference proteome</keyword>
<accession>A0A495SP20</accession>
<gene>
    <name evidence="1" type="ORF">BCF58_0328</name>
</gene>
<organism evidence="1 2">
    <name type="scientific">Chryseobacterium defluvii</name>
    <dbReference type="NCBI Taxonomy" id="160396"/>
    <lineage>
        <taxon>Bacteria</taxon>
        <taxon>Pseudomonadati</taxon>
        <taxon>Bacteroidota</taxon>
        <taxon>Flavobacteriia</taxon>
        <taxon>Flavobacteriales</taxon>
        <taxon>Weeksellaceae</taxon>
        <taxon>Chryseobacterium group</taxon>
        <taxon>Chryseobacterium</taxon>
    </lineage>
</organism>
<proteinExistence type="predicted"/>
<name>A0A495SP20_9FLAO</name>
<comment type="caution">
    <text evidence="1">The sequence shown here is derived from an EMBL/GenBank/DDBJ whole genome shotgun (WGS) entry which is preliminary data.</text>
</comment>
<evidence type="ECO:0000313" key="1">
    <source>
        <dbReference type="EMBL" id="RKT01114.1"/>
    </source>
</evidence>
<dbReference type="EMBL" id="RBXB01000001">
    <property type="protein sequence ID" value="RKT01114.1"/>
    <property type="molecule type" value="Genomic_DNA"/>
</dbReference>
<dbReference type="OrthoDB" id="9134808at2"/>
<reference evidence="1 2" key="1">
    <citation type="submission" date="2018-10" db="EMBL/GenBank/DDBJ databases">
        <title>Genomic Encyclopedia of Archaeal and Bacterial Type Strains, Phase II (KMG-II): from individual species to whole genera.</title>
        <authorList>
            <person name="Goeker M."/>
        </authorList>
    </citation>
    <scope>NUCLEOTIDE SEQUENCE [LARGE SCALE GENOMIC DNA]</scope>
    <source>
        <strain evidence="1 2">DSM 14219</strain>
    </source>
</reference>
<dbReference type="RefSeq" id="WP_121460056.1">
    <property type="nucleotide sequence ID" value="NZ_RBXB01000001.1"/>
</dbReference>
<dbReference type="Proteomes" id="UP000272428">
    <property type="component" value="Unassembled WGS sequence"/>
</dbReference>
<protein>
    <submittedName>
        <fullName evidence="1">Uncharacterized protein</fullName>
    </submittedName>
</protein>
<dbReference type="AlphaFoldDB" id="A0A495SP20"/>
<evidence type="ECO:0000313" key="2">
    <source>
        <dbReference type="Proteomes" id="UP000272428"/>
    </source>
</evidence>
<sequence>MTVKAKFKCESVTKFEQGKEVKLHAVYGTSEENKQFSKYTPYGQLSIKIDNETEASDYFEPGQEYYLEFSKAENKS</sequence>